<evidence type="ECO:0000313" key="1">
    <source>
        <dbReference type="EMBL" id="KAG7369290.1"/>
    </source>
</evidence>
<keyword evidence="2" id="KW-1185">Reference proteome</keyword>
<reference evidence="1" key="2">
    <citation type="submission" date="2021-04" db="EMBL/GenBank/DDBJ databases">
        <authorList>
            <person name="Podell S."/>
        </authorList>
    </citation>
    <scope>NUCLEOTIDE SEQUENCE</scope>
    <source>
        <strain evidence="1">Hildebrandi</strain>
    </source>
</reference>
<name>A0A9K3LVE9_9STRA</name>
<evidence type="ECO:0000313" key="2">
    <source>
        <dbReference type="Proteomes" id="UP000693970"/>
    </source>
</evidence>
<sequence length="248" mass="27217">MERCAKEWNNVGASQLVNGMFSNAIDSFTRSLRIVRCALPVLATSRCSSSGPAVPPQRFIAKSRSSFVVRGDNAAGGDALLQGLYVSPLYLTEIACNDRYETMVEASIAVMFNLALAHHLNCLLVYNNPDSSSQQGQRTQGLSALGRATALYELAYTVHMQEETDINVEFTMAIVNNLGQAHRLTGDDEKADRCFRHLLSTMMFLRSCGGGDEEQQRPPWCDKDGSLSEIFTYSVSYLVLRRTAAAAA</sequence>
<organism evidence="1 2">
    <name type="scientific">Nitzschia inconspicua</name>
    <dbReference type="NCBI Taxonomy" id="303405"/>
    <lineage>
        <taxon>Eukaryota</taxon>
        <taxon>Sar</taxon>
        <taxon>Stramenopiles</taxon>
        <taxon>Ochrophyta</taxon>
        <taxon>Bacillariophyta</taxon>
        <taxon>Bacillariophyceae</taxon>
        <taxon>Bacillariophycidae</taxon>
        <taxon>Bacillariales</taxon>
        <taxon>Bacillariaceae</taxon>
        <taxon>Nitzschia</taxon>
    </lineage>
</organism>
<dbReference type="AlphaFoldDB" id="A0A9K3LVE9"/>
<gene>
    <name evidence="1" type="ORF">IV203_032033</name>
</gene>
<comment type="caution">
    <text evidence="1">The sequence shown here is derived from an EMBL/GenBank/DDBJ whole genome shotgun (WGS) entry which is preliminary data.</text>
</comment>
<proteinExistence type="predicted"/>
<accession>A0A9K3LVE9</accession>
<protein>
    <submittedName>
        <fullName evidence="1">Expressed tetratricopeptide repeat protein</fullName>
    </submittedName>
</protein>
<reference evidence="1" key="1">
    <citation type="journal article" date="2021" name="Sci. Rep.">
        <title>Diploid genomic architecture of Nitzschia inconspicua, an elite biomass production diatom.</title>
        <authorList>
            <person name="Oliver A."/>
            <person name="Podell S."/>
            <person name="Pinowska A."/>
            <person name="Traller J.C."/>
            <person name="Smith S.R."/>
            <person name="McClure R."/>
            <person name="Beliaev A."/>
            <person name="Bohutskyi P."/>
            <person name="Hill E.A."/>
            <person name="Rabines A."/>
            <person name="Zheng H."/>
            <person name="Allen L.Z."/>
            <person name="Kuo A."/>
            <person name="Grigoriev I.V."/>
            <person name="Allen A.E."/>
            <person name="Hazlebeck D."/>
            <person name="Allen E.E."/>
        </authorList>
    </citation>
    <scope>NUCLEOTIDE SEQUENCE</scope>
    <source>
        <strain evidence="1">Hildebrandi</strain>
    </source>
</reference>
<dbReference type="Proteomes" id="UP000693970">
    <property type="component" value="Unassembled WGS sequence"/>
</dbReference>
<dbReference type="EMBL" id="JAGRRH010000006">
    <property type="protein sequence ID" value="KAG7369290.1"/>
    <property type="molecule type" value="Genomic_DNA"/>
</dbReference>